<keyword evidence="2" id="KW-1185">Reference proteome</keyword>
<organism evidence="1 2">
    <name type="scientific">Allacma fusca</name>
    <dbReference type="NCBI Taxonomy" id="39272"/>
    <lineage>
        <taxon>Eukaryota</taxon>
        <taxon>Metazoa</taxon>
        <taxon>Ecdysozoa</taxon>
        <taxon>Arthropoda</taxon>
        <taxon>Hexapoda</taxon>
        <taxon>Collembola</taxon>
        <taxon>Symphypleona</taxon>
        <taxon>Sminthuridae</taxon>
        <taxon>Allacma</taxon>
    </lineage>
</organism>
<feature type="non-terminal residue" evidence="1">
    <location>
        <position position="1"/>
    </location>
</feature>
<dbReference type="EMBL" id="CAJVCH010464192">
    <property type="protein sequence ID" value="CAG7819947.1"/>
    <property type="molecule type" value="Genomic_DNA"/>
</dbReference>
<protein>
    <recommendedName>
        <fullName evidence="3">Ig-like domain-containing protein</fullName>
    </recommendedName>
</protein>
<accession>A0A8J2KUG1</accession>
<sequence>PSAQRKIGHALLNLCVPAKIASFSRTLNVPWKQDIVLRCDAAGVPQPTIVWKFNGKDYVDSTFTNSVSPPVYLHYQ</sequence>
<dbReference type="AlphaFoldDB" id="A0A8J2KUG1"/>
<dbReference type="OrthoDB" id="10012075at2759"/>
<dbReference type="Proteomes" id="UP000708208">
    <property type="component" value="Unassembled WGS sequence"/>
</dbReference>
<dbReference type="Pfam" id="PF13927">
    <property type="entry name" value="Ig_3"/>
    <property type="match status" value="1"/>
</dbReference>
<evidence type="ECO:0000313" key="1">
    <source>
        <dbReference type="EMBL" id="CAG7819947.1"/>
    </source>
</evidence>
<name>A0A8J2KUG1_9HEXA</name>
<reference evidence="1" key="1">
    <citation type="submission" date="2021-06" db="EMBL/GenBank/DDBJ databases">
        <authorList>
            <person name="Hodson N. C."/>
            <person name="Mongue J. A."/>
            <person name="Jaron S. K."/>
        </authorList>
    </citation>
    <scope>NUCLEOTIDE SEQUENCE</scope>
</reference>
<evidence type="ECO:0000313" key="2">
    <source>
        <dbReference type="Proteomes" id="UP000708208"/>
    </source>
</evidence>
<proteinExistence type="predicted"/>
<comment type="caution">
    <text evidence="1">The sequence shown here is derived from an EMBL/GenBank/DDBJ whole genome shotgun (WGS) entry which is preliminary data.</text>
</comment>
<gene>
    <name evidence="1" type="ORF">AFUS01_LOCUS30361</name>
</gene>
<evidence type="ECO:0008006" key="3">
    <source>
        <dbReference type="Google" id="ProtNLM"/>
    </source>
</evidence>